<organism evidence="3 4">
    <name type="scientific">Mycena metata</name>
    <dbReference type="NCBI Taxonomy" id="1033252"/>
    <lineage>
        <taxon>Eukaryota</taxon>
        <taxon>Fungi</taxon>
        <taxon>Dikarya</taxon>
        <taxon>Basidiomycota</taxon>
        <taxon>Agaricomycotina</taxon>
        <taxon>Agaricomycetes</taxon>
        <taxon>Agaricomycetidae</taxon>
        <taxon>Agaricales</taxon>
        <taxon>Marasmiineae</taxon>
        <taxon>Mycenaceae</taxon>
        <taxon>Mycena</taxon>
    </lineage>
</organism>
<evidence type="ECO:0000256" key="1">
    <source>
        <dbReference type="SAM" id="MobiDB-lite"/>
    </source>
</evidence>
<sequence length="182" mass="20087">MVRGWADSARCLYPILGLPLALFLCFLPPSVTASVSGSGWPAPELKTPISPSAHVGGTTMPTLPHNSTRSRPSPQPHTIQTQFQREVLQILSRESKATPASTSYHYFLPFSARKRVSEPRDLTLSLSSFPDLFPSLPRQHFSLLKARLRASICAPTPLRGGIQSNPEIEYLPYIACLVCKQY</sequence>
<protein>
    <submittedName>
        <fullName evidence="3">Uncharacterized protein</fullName>
    </submittedName>
</protein>
<accession>A0AAD7J8Y6</accession>
<dbReference type="AlphaFoldDB" id="A0AAD7J8Y6"/>
<proteinExistence type="predicted"/>
<evidence type="ECO:0000256" key="2">
    <source>
        <dbReference type="SAM" id="SignalP"/>
    </source>
</evidence>
<name>A0AAD7J8Y6_9AGAR</name>
<dbReference type="Proteomes" id="UP001215598">
    <property type="component" value="Unassembled WGS sequence"/>
</dbReference>
<gene>
    <name evidence="3" type="ORF">B0H16DRAFT_1533642</name>
</gene>
<feature type="chain" id="PRO_5042247109" evidence="2">
    <location>
        <begin position="34"/>
        <end position="182"/>
    </location>
</feature>
<evidence type="ECO:0000313" key="4">
    <source>
        <dbReference type="Proteomes" id="UP001215598"/>
    </source>
</evidence>
<feature type="compositionally biased region" description="Polar residues" evidence="1">
    <location>
        <begin position="59"/>
        <end position="79"/>
    </location>
</feature>
<comment type="caution">
    <text evidence="3">The sequence shown here is derived from an EMBL/GenBank/DDBJ whole genome shotgun (WGS) entry which is preliminary data.</text>
</comment>
<keyword evidence="4" id="KW-1185">Reference proteome</keyword>
<keyword evidence="2" id="KW-0732">Signal</keyword>
<reference evidence="3" key="1">
    <citation type="submission" date="2023-03" db="EMBL/GenBank/DDBJ databases">
        <title>Massive genome expansion in bonnet fungi (Mycena s.s.) driven by repeated elements and novel gene families across ecological guilds.</title>
        <authorList>
            <consortium name="Lawrence Berkeley National Laboratory"/>
            <person name="Harder C.B."/>
            <person name="Miyauchi S."/>
            <person name="Viragh M."/>
            <person name="Kuo A."/>
            <person name="Thoen E."/>
            <person name="Andreopoulos B."/>
            <person name="Lu D."/>
            <person name="Skrede I."/>
            <person name="Drula E."/>
            <person name="Henrissat B."/>
            <person name="Morin E."/>
            <person name="Kohler A."/>
            <person name="Barry K."/>
            <person name="LaButti K."/>
            <person name="Morin E."/>
            <person name="Salamov A."/>
            <person name="Lipzen A."/>
            <person name="Mereny Z."/>
            <person name="Hegedus B."/>
            <person name="Baldrian P."/>
            <person name="Stursova M."/>
            <person name="Weitz H."/>
            <person name="Taylor A."/>
            <person name="Grigoriev I.V."/>
            <person name="Nagy L.G."/>
            <person name="Martin F."/>
            <person name="Kauserud H."/>
        </authorList>
    </citation>
    <scope>NUCLEOTIDE SEQUENCE</scope>
    <source>
        <strain evidence="3">CBHHK182m</strain>
    </source>
</reference>
<evidence type="ECO:0000313" key="3">
    <source>
        <dbReference type="EMBL" id="KAJ7759542.1"/>
    </source>
</evidence>
<feature type="region of interest" description="Disordered" evidence="1">
    <location>
        <begin position="49"/>
        <end position="79"/>
    </location>
</feature>
<feature type="signal peptide" evidence="2">
    <location>
        <begin position="1"/>
        <end position="33"/>
    </location>
</feature>
<dbReference type="EMBL" id="JARKIB010000039">
    <property type="protein sequence ID" value="KAJ7759542.1"/>
    <property type="molecule type" value="Genomic_DNA"/>
</dbReference>